<feature type="domain" description="HIT" evidence="4">
    <location>
        <begin position="5"/>
        <end position="115"/>
    </location>
</feature>
<organism evidence="5">
    <name type="scientific">Desulfobacca acetoxidans</name>
    <dbReference type="NCBI Taxonomy" id="60893"/>
    <lineage>
        <taxon>Bacteria</taxon>
        <taxon>Pseudomonadati</taxon>
        <taxon>Thermodesulfobacteriota</taxon>
        <taxon>Desulfobaccia</taxon>
        <taxon>Desulfobaccales</taxon>
        <taxon>Desulfobaccaceae</taxon>
        <taxon>Desulfobacca</taxon>
    </lineage>
</organism>
<dbReference type="InterPro" id="IPR036265">
    <property type="entry name" value="HIT-like_sf"/>
</dbReference>
<dbReference type="PANTHER" id="PTHR23089">
    <property type="entry name" value="HISTIDINE TRIAD HIT PROTEIN"/>
    <property type="match status" value="1"/>
</dbReference>
<sequence length="117" mass="12674">MGVCPFCSIAAKKTAAPILYEDDSVVAFPDRYPLAPVHILIIPKKHIPSVTAVEPGEEALMGHLIMVAKRLAEDLRISENGYKLLIRAGRHGGQEISHLHLHLIGGAPLSEDIRPLG</sequence>
<name>A0A7C3ZB79_9BACT</name>
<evidence type="ECO:0000313" key="5">
    <source>
        <dbReference type="EMBL" id="HGF33992.1"/>
    </source>
</evidence>
<dbReference type="EMBL" id="DTMF01000160">
    <property type="protein sequence ID" value="HGF33992.1"/>
    <property type="molecule type" value="Genomic_DNA"/>
</dbReference>
<dbReference type="AlphaFoldDB" id="A0A7C3ZB79"/>
<dbReference type="PROSITE" id="PS51084">
    <property type="entry name" value="HIT_2"/>
    <property type="match status" value="1"/>
</dbReference>
<gene>
    <name evidence="5" type="ORF">ENW96_06325</name>
</gene>
<dbReference type="PROSITE" id="PS00892">
    <property type="entry name" value="HIT_1"/>
    <property type="match status" value="1"/>
</dbReference>
<proteinExistence type="predicted"/>
<dbReference type="InterPro" id="IPR011146">
    <property type="entry name" value="HIT-like"/>
</dbReference>
<evidence type="ECO:0000256" key="2">
    <source>
        <dbReference type="PIRSR" id="PIRSR601310-3"/>
    </source>
</evidence>
<dbReference type="Gene3D" id="3.30.428.10">
    <property type="entry name" value="HIT-like"/>
    <property type="match status" value="1"/>
</dbReference>
<feature type="short sequence motif" description="Histidine triad motif" evidence="2 3">
    <location>
        <begin position="98"/>
        <end position="102"/>
    </location>
</feature>
<dbReference type="InterPro" id="IPR019808">
    <property type="entry name" value="Histidine_triad_CS"/>
</dbReference>
<dbReference type="InterPro" id="IPR001310">
    <property type="entry name" value="Histidine_triad_HIT"/>
</dbReference>
<dbReference type="Pfam" id="PF01230">
    <property type="entry name" value="HIT"/>
    <property type="match status" value="1"/>
</dbReference>
<dbReference type="PRINTS" id="PR00332">
    <property type="entry name" value="HISTRIAD"/>
</dbReference>
<evidence type="ECO:0000256" key="3">
    <source>
        <dbReference type="PROSITE-ProRule" id="PRU00464"/>
    </source>
</evidence>
<evidence type="ECO:0000256" key="1">
    <source>
        <dbReference type="PIRSR" id="PIRSR601310-1"/>
    </source>
</evidence>
<feature type="active site" description="Tele-AMP-histidine intermediate" evidence="1">
    <location>
        <position position="100"/>
    </location>
</feature>
<reference evidence="5" key="1">
    <citation type="journal article" date="2020" name="mSystems">
        <title>Genome- and Community-Level Interaction Insights into Carbon Utilization and Element Cycling Functions of Hydrothermarchaeota in Hydrothermal Sediment.</title>
        <authorList>
            <person name="Zhou Z."/>
            <person name="Liu Y."/>
            <person name="Xu W."/>
            <person name="Pan J."/>
            <person name="Luo Z.H."/>
            <person name="Li M."/>
        </authorList>
    </citation>
    <scope>NUCLEOTIDE SEQUENCE [LARGE SCALE GENOMIC DNA]</scope>
    <source>
        <strain evidence="5">SpSt-897</strain>
    </source>
</reference>
<accession>A0A7C3ZB79</accession>
<protein>
    <submittedName>
        <fullName evidence="5">HIT domain-containing protein</fullName>
    </submittedName>
</protein>
<dbReference type="GO" id="GO:0003824">
    <property type="term" value="F:catalytic activity"/>
    <property type="evidence" value="ECO:0007669"/>
    <property type="project" value="InterPro"/>
</dbReference>
<dbReference type="SUPFAM" id="SSF54197">
    <property type="entry name" value="HIT-like"/>
    <property type="match status" value="1"/>
</dbReference>
<comment type="caution">
    <text evidence="5">The sequence shown here is derived from an EMBL/GenBank/DDBJ whole genome shotgun (WGS) entry which is preliminary data.</text>
</comment>
<evidence type="ECO:0000259" key="4">
    <source>
        <dbReference type="PROSITE" id="PS51084"/>
    </source>
</evidence>